<sequence length="428" mass="45846">MKKIFIIFALAFANFLTVYGQEDKFDRLFEKYQEVEGVTSIKIAKPMFGMLSSLNIDDSQLEQIKPLLSKINGLKILITENPEKANTKEGIQVQTHLSQLSKDVASYLKTLNYSEIMSVNNSGAKIKFLSAEAKDGILDDLLLSIDGGKGENILVMLDGKLSMDDVNKIINSSETKTSSVTTTRTRTSLTSENNSSYLNGEARNVGAFSGIQVSTGVNVVFKQENTTSVKVIADADKLQYVITKVENGILKVYIDNKGTKNLRFKNLSVNISSPRMDNIKASSGSNFNVVNSIKENSMSIDVSSGANVTGDFKISNAVDIDTSSGSNVRAGITAGTIMVKASSGSNIAIEGKADSGVIDISSGALCKADGLKLDNLEAEATSGGNLSVNVSTRLKVRASSGGLVRYKGRPEIESNITKTSGGNLRPMD</sequence>
<organism evidence="2 3">
    <name type="scientific">Chryseobacterium vrystaatense</name>
    <dbReference type="NCBI Taxonomy" id="307480"/>
    <lineage>
        <taxon>Bacteria</taxon>
        <taxon>Pseudomonadati</taxon>
        <taxon>Bacteroidota</taxon>
        <taxon>Flavobacteriia</taxon>
        <taxon>Flavobacteriales</taxon>
        <taxon>Weeksellaceae</taxon>
        <taxon>Chryseobacterium group</taxon>
        <taxon>Chryseobacterium</taxon>
    </lineage>
</organism>
<dbReference type="AlphaFoldDB" id="A0A1M5LNJ4"/>
<dbReference type="EMBL" id="FQVE01000007">
    <property type="protein sequence ID" value="SHG66621.1"/>
    <property type="molecule type" value="Genomic_DNA"/>
</dbReference>
<accession>A0A1M5LNJ4</accession>
<evidence type="ECO:0000259" key="1">
    <source>
        <dbReference type="Pfam" id="PF10988"/>
    </source>
</evidence>
<dbReference type="InterPro" id="IPR025348">
    <property type="entry name" value="DUF4252"/>
</dbReference>
<proteinExistence type="predicted"/>
<gene>
    <name evidence="2" type="ORF">SAMN02787073_4609</name>
</gene>
<reference evidence="3" key="1">
    <citation type="submission" date="2016-11" db="EMBL/GenBank/DDBJ databases">
        <authorList>
            <person name="Varghese N."/>
            <person name="Submissions S."/>
        </authorList>
    </citation>
    <scope>NUCLEOTIDE SEQUENCE [LARGE SCALE GENOMIC DNA]</scope>
    <source>
        <strain evidence="3">YR203</strain>
    </source>
</reference>
<dbReference type="Gene3D" id="2.160.20.120">
    <property type="match status" value="1"/>
</dbReference>
<dbReference type="Proteomes" id="UP000184108">
    <property type="component" value="Unassembled WGS sequence"/>
</dbReference>
<evidence type="ECO:0000313" key="3">
    <source>
        <dbReference type="Proteomes" id="UP000184108"/>
    </source>
</evidence>
<feature type="domain" description="Putative auto-transporter adhesin head GIN" evidence="1">
    <location>
        <begin position="207"/>
        <end position="410"/>
    </location>
</feature>
<dbReference type="InterPro" id="IPR021255">
    <property type="entry name" value="DUF2807"/>
</dbReference>
<evidence type="ECO:0000313" key="2">
    <source>
        <dbReference type="EMBL" id="SHG66621.1"/>
    </source>
</evidence>
<dbReference type="Pfam" id="PF14060">
    <property type="entry name" value="DUF4252"/>
    <property type="match status" value="1"/>
</dbReference>
<dbReference type="Pfam" id="PF10988">
    <property type="entry name" value="DUF2807"/>
    <property type="match status" value="1"/>
</dbReference>
<dbReference type="RefSeq" id="WP_073175441.1">
    <property type="nucleotide sequence ID" value="NZ_FQVE01000007.1"/>
</dbReference>
<name>A0A1M5LNJ4_9FLAO</name>
<protein>
    <submittedName>
        <fullName evidence="2">Putative auto-transporter adhesin, head GIN domain</fullName>
    </submittedName>
</protein>